<proteinExistence type="predicted"/>
<keyword evidence="2" id="KW-0812">Transmembrane</keyword>
<evidence type="ECO:0000256" key="1">
    <source>
        <dbReference type="SAM" id="MobiDB-lite"/>
    </source>
</evidence>
<keyword evidence="4" id="KW-1185">Reference proteome</keyword>
<accession>A0A812NJ57</accession>
<name>A0A812NJ57_9DINO</name>
<feature type="compositionally biased region" description="Low complexity" evidence="1">
    <location>
        <begin position="158"/>
        <end position="167"/>
    </location>
</feature>
<protein>
    <submittedName>
        <fullName evidence="3">Uncharacterized protein</fullName>
    </submittedName>
</protein>
<evidence type="ECO:0000313" key="4">
    <source>
        <dbReference type="Proteomes" id="UP000604046"/>
    </source>
</evidence>
<gene>
    <name evidence="3" type="ORF">SNAT2548_LOCUS16256</name>
</gene>
<evidence type="ECO:0000313" key="3">
    <source>
        <dbReference type="EMBL" id="CAE7309461.1"/>
    </source>
</evidence>
<organism evidence="3 4">
    <name type="scientific">Symbiodinium natans</name>
    <dbReference type="NCBI Taxonomy" id="878477"/>
    <lineage>
        <taxon>Eukaryota</taxon>
        <taxon>Sar</taxon>
        <taxon>Alveolata</taxon>
        <taxon>Dinophyceae</taxon>
        <taxon>Suessiales</taxon>
        <taxon>Symbiodiniaceae</taxon>
        <taxon>Symbiodinium</taxon>
    </lineage>
</organism>
<evidence type="ECO:0000256" key="2">
    <source>
        <dbReference type="SAM" id="Phobius"/>
    </source>
</evidence>
<keyword evidence="2" id="KW-1133">Transmembrane helix</keyword>
<keyword evidence="2" id="KW-0472">Membrane</keyword>
<sequence>MDTNGVLVALAYFASIANLLLAYAVLLLHHDVDGHFAGLSARLSREEHLVLFSFGGFFISTFIGFLLLLLPGGRRLLGGSEQVKPENVLVVSRCHSKADGGLGETMDTLPSVAQKDEAQVEAESAPVEEPCEPSERNEPGPGVEASEAECGSADAVEEVQSLQEEVVPPATSTKGVKGSTSFVVVKVVNSEEM</sequence>
<dbReference type="OrthoDB" id="10576026at2759"/>
<dbReference type="Proteomes" id="UP000604046">
    <property type="component" value="Unassembled WGS sequence"/>
</dbReference>
<feature type="transmembrane region" description="Helical" evidence="2">
    <location>
        <begin position="49"/>
        <end position="70"/>
    </location>
</feature>
<feature type="region of interest" description="Disordered" evidence="1">
    <location>
        <begin position="121"/>
        <end position="178"/>
    </location>
</feature>
<reference evidence="3" key="1">
    <citation type="submission" date="2021-02" db="EMBL/GenBank/DDBJ databases">
        <authorList>
            <person name="Dougan E. K."/>
            <person name="Rhodes N."/>
            <person name="Thang M."/>
            <person name="Chan C."/>
        </authorList>
    </citation>
    <scope>NUCLEOTIDE SEQUENCE</scope>
</reference>
<feature type="transmembrane region" description="Helical" evidence="2">
    <location>
        <begin position="7"/>
        <end position="29"/>
    </location>
</feature>
<comment type="caution">
    <text evidence="3">The sequence shown here is derived from an EMBL/GenBank/DDBJ whole genome shotgun (WGS) entry which is preliminary data.</text>
</comment>
<dbReference type="EMBL" id="CAJNDS010002078">
    <property type="protein sequence ID" value="CAE7309461.1"/>
    <property type="molecule type" value="Genomic_DNA"/>
</dbReference>
<dbReference type="AlphaFoldDB" id="A0A812NJ57"/>